<evidence type="ECO:0000256" key="9">
    <source>
        <dbReference type="RuleBase" id="RU363032"/>
    </source>
</evidence>
<evidence type="ECO:0000256" key="3">
    <source>
        <dbReference type="ARBA" id="ARBA00022448"/>
    </source>
</evidence>
<sequence>MKKREPIGYAYLAPALISMAVLSFFPIAMTVYYAFTNFNLNHMEDYKFVGFKNFVDIITGPFKEVFAPTFAWTFTFALVTVLINFAVGLLLAVLLNNKFMKETNIYRSILIIPWAIPGTIASLAWQGLLNEEYGAINMLLKTFRLDPIPWMTDPFWAKISIFIVNLWLSYPFMMNASLGALQSIPPELYEVAEIDGAGWFTKLFKITIPMIVPTALPILISSFAYAFNNFNVVYLVTGGGPARLDTQFAGHTDLLVSTTYKLTMQFYRYDLASAMSIIIFFIVGTISLINMKLTRAFEGGER</sequence>
<comment type="subcellular location">
    <subcellularLocation>
        <location evidence="1 9">Cell membrane</location>
        <topology evidence="1 9">Multi-pass membrane protein</topology>
    </subcellularLocation>
</comment>
<evidence type="ECO:0000256" key="5">
    <source>
        <dbReference type="ARBA" id="ARBA00022597"/>
    </source>
</evidence>
<comment type="caution">
    <text evidence="10">Lacks conserved residue(s) required for the propagation of feature annotation.</text>
</comment>
<dbReference type="Proteomes" id="UP000282930">
    <property type="component" value="Chromosome"/>
</dbReference>
<evidence type="ECO:0000256" key="7">
    <source>
        <dbReference type="ARBA" id="ARBA00022989"/>
    </source>
</evidence>
<dbReference type="SUPFAM" id="SSF160964">
    <property type="entry name" value="MalF N-terminal region-like"/>
    <property type="match status" value="1"/>
</dbReference>
<dbReference type="Gene3D" id="1.10.3720.10">
    <property type="entry name" value="MetI-like"/>
    <property type="match status" value="1"/>
</dbReference>
<dbReference type="CDD" id="cd06261">
    <property type="entry name" value="TM_PBP2"/>
    <property type="match status" value="1"/>
</dbReference>
<keyword evidence="7 9" id="KW-1133">Transmembrane helix</keyword>
<feature type="transmembrane region" description="Helical" evidence="9">
    <location>
        <begin position="271"/>
        <end position="289"/>
    </location>
</feature>
<gene>
    <name evidence="12" type="ORF">ELD05_01980</name>
</gene>
<dbReference type="EMBL" id="CP034791">
    <property type="protein sequence ID" value="AZT89543.1"/>
    <property type="molecule type" value="Genomic_DNA"/>
</dbReference>
<proteinExistence type="inferred from homology"/>
<feature type="domain" description="ABC transmembrane type-1" evidence="11">
    <location>
        <begin position="70"/>
        <end position="290"/>
    </location>
</feature>
<keyword evidence="4 10" id="KW-1003">Cell membrane</keyword>
<dbReference type="PROSITE" id="PS50928">
    <property type="entry name" value="ABC_TM1"/>
    <property type="match status" value="1"/>
</dbReference>
<keyword evidence="13" id="KW-1185">Reference proteome</keyword>
<dbReference type="RefSeq" id="WP_127351163.1">
    <property type="nucleotide sequence ID" value="NZ_CP034791.1"/>
</dbReference>
<keyword evidence="3 9" id="KW-0813">Transport</keyword>
<keyword evidence="6 9" id="KW-0812">Transmembrane</keyword>
<protein>
    <recommendedName>
        <fullName evidence="10">Maltose/maltodextrin transport system permease protein</fullName>
    </recommendedName>
</protein>
<evidence type="ECO:0000313" key="13">
    <source>
        <dbReference type="Proteomes" id="UP000282930"/>
    </source>
</evidence>
<dbReference type="PANTHER" id="PTHR47314">
    <property type="entry name" value="MALTOSE/MALTODEXTRIN TRANSPORT SYSTEM PERMEASE PROTEIN MALF"/>
    <property type="match status" value="1"/>
</dbReference>
<evidence type="ECO:0000256" key="4">
    <source>
        <dbReference type="ARBA" id="ARBA00022475"/>
    </source>
</evidence>
<evidence type="ECO:0000256" key="6">
    <source>
        <dbReference type="ARBA" id="ARBA00022692"/>
    </source>
</evidence>
<name>A0A3T0D418_9FIRM</name>
<comment type="function">
    <text evidence="10">Part of the ABC transporter complex MalEFGK involved in maltose/maltodextrin import. Probably responsible for the translocation of the substrate across the membrane.</text>
</comment>
<dbReference type="InterPro" id="IPR035277">
    <property type="entry name" value="MalF_N"/>
</dbReference>
<dbReference type="PANTHER" id="PTHR47314:SF1">
    <property type="entry name" value="MALTOSE_MALTODEXTRIN TRANSPORT SYSTEM PERMEASE PROTEIN MALF"/>
    <property type="match status" value="1"/>
</dbReference>
<evidence type="ECO:0000259" key="11">
    <source>
        <dbReference type="PROSITE" id="PS50928"/>
    </source>
</evidence>
<feature type="transmembrane region" description="Helical" evidence="9">
    <location>
        <begin position="148"/>
        <end position="168"/>
    </location>
</feature>
<feature type="transmembrane region" description="Helical" evidence="9">
    <location>
        <begin position="108"/>
        <end position="128"/>
    </location>
</feature>
<keyword evidence="5 10" id="KW-0762">Sugar transport</keyword>
<dbReference type="SUPFAM" id="SSF161098">
    <property type="entry name" value="MetI-like"/>
    <property type="match status" value="1"/>
</dbReference>
<evidence type="ECO:0000256" key="1">
    <source>
        <dbReference type="ARBA" id="ARBA00004651"/>
    </source>
</evidence>
<comment type="similarity">
    <text evidence="2 10">Belongs to the binding-protein-dependent transport system permease family. MalFG subfamily.</text>
</comment>
<evidence type="ECO:0000313" key="12">
    <source>
        <dbReference type="EMBL" id="AZT89543.1"/>
    </source>
</evidence>
<dbReference type="GO" id="GO:1990060">
    <property type="term" value="C:maltose transport complex"/>
    <property type="evidence" value="ECO:0007669"/>
    <property type="project" value="TreeGrafter"/>
</dbReference>
<dbReference type="AlphaFoldDB" id="A0A3T0D418"/>
<dbReference type="GO" id="GO:0015423">
    <property type="term" value="F:ABC-type maltose transporter activity"/>
    <property type="evidence" value="ECO:0007669"/>
    <property type="project" value="TreeGrafter"/>
</dbReference>
<dbReference type="Pfam" id="PF00528">
    <property type="entry name" value="BPD_transp_1"/>
    <property type="match status" value="1"/>
</dbReference>
<feature type="transmembrane region" description="Helical" evidence="9">
    <location>
        <begin position="206"/>
        <end position="227"/>
    </location>
</feature>
<dbReference type="KEGG" id="ccha:ELD05_01980"/>
<dbReference type="GO" id="GO:0042956">
    <property type="term" value="P:maltodextrin transmembrane transport"/>
    <property type="evidence" value="ECO:0007669"/>
    <property type="project" value="TreeGrafter"/>
</dbReference>
<reference evidence="12 13" key="1">
    <citation type="submission" date="2018-12" db="EMBL/GenBank/DDBJ databases">
        <title>Genome sequence from the cellulolytic species, Caldicellulosiruptor changbaiensis.</title>
        <authorList>
            <person name="Blumer-Schuette S.E."/>
            <person name="Mendoza C."/>
        </authorList>
    </citation>
    <scope>NUCLEOTIDE SEQUENCE [LARGE SCALE GENOMIC DNA]</scope>
    <source>
        <strain evidence="12 13">CBS-Z</strain>
    </source>
</reference>
<evidence type="ECO:0000256" key="8">
    <source>
        <dbReference type="ARBA" id="ARBA00023136"/>
    </source>
</evidence>
<evidence type="ECO:0000256" key="2">
    <source>
        <dbReference type="ARBA" id="ARBA00009047"/>
    </source>
</evidence>
<dbReference type="InterPro" id="IPR000515">
    <property type="entry name" value="MetI-like"/>
</dbReference>
<keyword evidence="8 9" id="KW-0472">Membrane</keyword>
<feature type="transmembrane region" description="Helical" evidence="9">
    <location>
        <begin position="70"/>
        <end position="96"/>
    </location>
</feature>
<dbReference type="Gene3D" id="1.20.58.370">
    <property type="entry name" value="MalF N-terminal region-like"/>
    <property type="match status" value="1"/>
</dbReference>
<organism evidence="12 13">
    <name type="scientific">Caldicellulosiruptor changbaiensis</name>
    <dbReference type="NCBI Taxonomy" id="1222016"/>
    <lineage>
        <taxon>Bacteria</taxon>
        <taxon>Bacillati</taxon>
        <taxon>Bacillota</taxon>
        <taxon>Bacillota incertae sedis</taxon>
        <taxon>Caldicellulosiruptorales</taxon>
        <taxon>Caldicellulosiruptoraceae</taxon>
        <taxon>Caldicellulosiruptor</taxon>
    </lineage>
</organism>
<dbReference type="InterPro" id="IPR035906">
    <property type="entry name" value="MetI-like_sf"/>
</dbReference>
<accession>A0A3T0D418</accession>
<evidence type="ECO:0000256" key="10">
    <source>
        <dbReference type="RuleBase" id="RU367050"/>
    </source>
</evidence>
<feature type="transmembrane region" description="Helical" evidence="9">
    <location>
        <begin position="12"/>
        <end position="35"/>
    </location>
</feature>